<organism evidence="5 6">
    <name type="scientific">Nonomuraea ferruginea</name>
    <dbReference type="NCBI Taxonomy" id="46174"/>
    <lineage>
        <taxon>Bacteria</taxon>
        <taxon>Bacillati</taxon>
        <taxon>Actinomycetota</taxon>
        <taxon>Actinomycetes</taxon>
        <taxon>Streptosporangiales</taxon>
        <taxon>Streptosporangiaceae</taxon>
        <taxon>Nonomuraea</taxon>
    </lineage>
</organism>
<comment type="caution">
    <text evidence="5">The sequence shown here is derived from an EMBL/GenBank/DDBJ whole genome shotgun (WGS) entry which is preliminary data.</text>
</comment>
<evidence type="ECO:0000256" key="3">
    <source>
        <dbReference type="ARBA" id="ARBA00023315"/>
    </source>
</evidence>
<keyword evidence="2 4" id="KW-0808">Transferase</keyword>
<dbReference type="RefSeq" id="WP_271274943.1">
    <property type="nucleotide sequence ID" value="NZ_BAABFD010000001.1"/>
</dbReference>
<proteinExistence type="inferred from homology"/>
<comment type="similarity">
    <text evidence="1 4">Belongs to the antibiotic N-acetyltransferase family.</text>
</comment>
<evidence type="ECO:0000313" key="5">
    <source>
        <dbReference type="EMBL" id="MDA0639432.1"/>
    </source>
</evidence>
<dbReference type="Pfam" id="PF02522">
    <property type="entry name" value="Antibiotic_NAT"/>
    <property type="match status" value="1"/>
</dbReference>
<comment type="catalytic activity">
    <reaction evidence="4">
        <text>a 2-deoxystreptamine antibiotic + acetyl-CoA = an N(3)-acetyl-2-deoxystreptamine antibiotic + CoA + H(+)</text>
        <dbReference type="Rhea" id="RHEA:12665"/>
        <dbReference type="ChEBI" id="CHEBI:15378"/>
        <dbReference type="ChEBI" id="CHEBI:57287"/>
        <dbReference type="ChEBI" id="CHEBI:57288"/>
        <dbReference type="ChEBI" id="CHEBI:57921"/>
        <dbReference type="ChEBI" id="CHEBI:77452"/>
        <dbReference type="EC" id="2.3.1.81"/>
    </reaction>
</comment>
<dbReference type="Proteomes" id="UP001212498">
    <property type="component" value="Unassembled WGS sequence"/>
</dbReference>
<dbReference type="EMBL" id="JAPNUD010000003">
    <property type="protein sequence ID" value="MDA0639432.1"/>
    <property type="molecule type" value="Genomic_DNA"/>
</dbReference>
<keyword evidence="4" id="KW-0046">Antibiotic resistance</keyword>
<dbReference type="InterPro" id="IPR003679">
    <property type="entry name" value="Amioglycoside_AcTrfase"/>
</dbReference>
<reference evidence="5 6" key="1">
    <citation type="submission" date="2022-11" db="EMBL/GenBank/DDBJ databases">
        <title>Nonomuraea corallina sp. nov., a new species of the genus Nonomuraea isolated from sea side sediment in Thai sea.</title>
        <authorList>
            <person name="Ngamcharungchit C."/>
            <person name="Matsumoto A."/>
            <person name="Suriyachadkun C."/>
            <person name="Panbangred W."/>
            <person name="Inahashi Y."/>
            <person name="Intra B."/>
        </authorList>
    </citation>
    <scope>NUCLEOTIDE SEQUENCE [LARGE SCALE GENOMIC DNA]</scope>
    <source>
        <strain evidence="5 6">DSM 43553</strain>
    </source>
</reference>
<evidence type="ECO:0000256" key="4">
    <source>
        <dbReference type="RuleBase" id="RU365031"/>
    </source>
</evidence>
<evidence type="ECO:0000256" key="2">
    <source>
        <dbReference type="ARBA" id="ARBA00022679"/>
    </source>
</evidence>
<dbReference type="InterPro" id="IPR028345">
    <property type="entry name" value="Antibiotic_NAT-like"/>
</dbReference>
<evidence type="ECO:0000313" key="6">
    <source>
        <dbReference type="Proteomes" id="UP001212498"/>
    </source>
</evidence>
<accession>A0ABT4SQA2</accession>
<name>A0ABT4SQA2_9ACTN</name>
<keyword evidence="3 4" id="KW-0012">Acyltransferase</keyword>
<sequence length="280" mass="30386">MNVLLRRPPVRSLALDDRRAWRGTSVLEGELRELGVRAGRVLVVHASLRGLGLGFEAGAVVSALRSLLGAEGTLVVPTHTAGNSDTSALFRRAVEGMTTAEIAAHKAGMSAFDRATTPSQGMGRLAETVRVLPEAVRSAHPQTSFAAVGARAAELMEGHDPRCHLGESSPLAKLYEADADILLLGVGYDRCTAFHLGEYRYCASPPRRRYRCVVDFGQGAQWWEYEDVELDASDMAQLGAEYERSGNVAIGRVGQAECRLISMPGAVDFATRWYAMRRKV</sequence>
<evidence type="ECO:0000256" key="1">
    <source>
        <dbReference type="ARBA" id="ARBA00006383"/>
    </source>
</evidence>
<keyword evidence="6" id="KW-1185">Reference proteome</keyword>
<dbReference type="SUPFAM" id="SSF110710">
    <property type="entry name" value="TTHA0583/YokD-like"/>
    <property type="match status" value="1"/>
</dbReference>
<dbReference type="PANTHER" id="PTHR11104:SF0">
    <property type="entry name" value="SPBETA PROPHAGE-DERIVED AMINOGLYCOSIDE N(3')-ACETYLTRANSFERASE-LIKE PROTEIN YOKD"/>
    <property type="match status" value="1"/>
</dbReference>
<gene>
    <name evidence="5" type="ORF">OUY24_02235</name>
</gene>
<dbReference type="EC" id="2.3.1.-" evidence="4"/>
<dbReference type="PANTHER" id="PTHR11104">
    <property type="entry name" value="AMINOGLYCOSIDE N3-ACETYLTRANSFERASE"/>
    <property type="match status" value="1"/>
</dbReference>
<protein>
    <recommendedName>
        <fullName evidence="4">Aminoglycoside N(3)-acetyltransferase</fullName>
        <ecNumber evidence="4">2.3.1.-</ecNumber>
    </recommendedName>
</protein>